<proteinExistence type="predicted"/>
<comment type="caution">
    <text evidence="3">The sequence shown here is derived from an EMBL/GenBank/DDBJ whole genome shotgun (WGS) entry which is preliminary data.</text>
</comment>
<protein>
    <submittedName>
        <fullName evidence="3">Uncharacterized protein</fullName>
    </submittedName>
</protein>
<evidence type="ECO:0000256" key="1">
    <source>
        <dbReference type="SAM" id="Coils"/>
    </source>
</evidence>
<dbReference type="EMBL" id="JAQQWM010000009">
    <property type="protein sequence ID" value="KAK8046962.1"/>
    <property type="molecule type" value="Genomic_DNA"/>
</dbReference>
<gene>
    <name evidence="3" type="ORF">PG996_015026</name>
</gene>
<keyword evidence="4" id="KW-1185">Reference proteome</keyword>
<keyword evidence="1" id="KW-0175">Coiled coil</keyword>
<evidence type="ECO:0000313" key="3">
    <source>
        <dbReference type="EMBL" id="KAK8046962.1"/>
    </source>
</evidence>
<feature type="region of interest" description="Disordered" evidence="2">
    <location>
        <begin position="283"/>
        <end position="331"/>
    </location>
</feature>
<dbReference type="Proteomes" id="UP001446871">
    <property type="component" value="Unassembled WGS sequence"/>
</dbReference>
<name>A0ABR1TK30_9PEZI</name>
<sequence length="649" mass="74313">MPGQARQATRPEANAAMASLGAISQPTPVRNRQNHLFYFTNFNEDQLTALANELGEWETESPCVRKGCTHHPRSLCWDQDPVYPIRTKQPSFYLPRVVNNLPDSLSRNRKQWMYTCLLAKHYRMPVNLIFSAIKPYNNIISPVHKGRKKQIELDAYSLCVLYSAGRFIDKRRLLIDRLGFLNSYPKNNHPGFDWKFEDKKDRVFRWYDDGRWEEYQPDENPDDADGIPHDVVVECTLVYSRFLGMTKAERGNTNEFQKSVGRALKSLHRASPDRAATEVANLEHGPMDEDQEDASQGVSSRAQSTVLPRGTPSEPQENRFQEQHAQQTPARELSLHLQVFQAKISDALKDLFEAEGVQDNHAFQLEGVERSERVVDVDAQPREHSAPARNLNNTDGSEHGVPENELDQIPSVEADNTNEGHRPLDQTADMAESKSLQPNPTPRRIKNETGSHANALKEESPGVESKFTHNEHIRLREVAEHQAATMKRKFEETLEELHQQKQQYRKLELDTKKEKARSNKRQKLLHAHVEGIYRKWDTAKLLQDDSNRFDGALDQVHENLGLLKQSRANDRAQLRKIIESEDQDDIRKQLRDWMVREEENTGEGVDALEKLLSSDGVARPIDVAMELKESHAVWVNSVKPRVEGEHPGA</sequence>
<organism evidence="3 4">
    <name type="scientific">Apiospora saccharicola</name>
    <dbReference type="NCBI Taxonomy" id="335842"/>
    <lineage>
        <taxon>Eukaryota</taxon>
        <taxon>Fungi</taxon>
        <taxon>Dikarya</taxon>
        <taxon>Ascomycota</taxon>
        <taxon>Pezizomycotina</taxon>
        <taxon>Sordariomycetes</taxon>
        <taxon>Xylariomycetidae</taxon>
        <taxon>Amphisphaeriales</taxon>
        <taxon>Apiosporaceae</taxon>
        <taxon>Apiospora</taxon>
    </lineage>
</organism>
<feature type="coiled-coil region" evidence="1">
    <location>
        <begin position="476"/>
        <end position="517"/>
    </location>
</feature>
<feature type="compositionally biased region" description="Polar residues" evidence="2">
    <location>
        <begin position="294"/>
        <end position="306"/>
    </location>
</feature>
<evidence type="ECO:0000256" key="2">
    <source>
        <dbReference type="SAM" id="MobiDB-lite"/>
    </source>
</evidence>
<reference evidence="3 4" key="1">
    <citation type="submission" date="2023-01" db="EMBL/GenBank/DDBJ databases">
        <title>Analysis of 21 Apiospora genomes using comparative genomics revels a genus with tremendous synthesis potential of carbohydrate active enzymes and secondary metabolites.</title>
        <authorList>
            <person name="Sorensen T."/>
        </authorList>
    </citation>
    <scope>NUCLEOTIDE SEQUENCE [LARGE SCALE GENOMIC DNA]</scope>
    <source>
        <strain evidence="3 4">CBS 83171</strain>
    </source>
</reference>
<accession>A0ABR1TK30</accession>
<evidence type="ECO:0000313" key="4">
    <source>
        <dbReference type="Proteomes" id="UP001446871"/>
    </source>
</evidence>
<feature type="region of interest" description="Disordered" evidence="2">
    <location>
        <begin position="378"/>
        <end position="447"/>
    </location>
</feature>